<dbReference type="Gramene" id="ERN17224">
    <property type="protein sequence ID" value="ERN17224"/>
    <property type="gene ID" value="AMTR_s00044p00174650"/>
</dbReference>
<dbReference type="EMBL" id="KI392384">
    <property type="protein sequence ID" value="ERN17224.1"/>
    <property type="molecule type" value="Genomic_DNA"/>
</dbReference>
<evidence type="ECO:0000313" key="3">
    <source>
        <dbReference type="Proteomes" id="UP000017836"/>
    </source>
</evidence>
<accession>U5D457</accession>
<keyword evidence="3" id="KW-1185">Reference proteome</keyword>
<dbReference type="HOGENOM" id="CLU_187963_0_0_1"/>
<dbReference type="PANTHER" id="PTHR12741:SF106">
    <property type="entry name" value="CALLOSE SYNTHASE 5"/>
    <property type="match status" value="1"/>
</dbReference>
<organism evidence="2 3">
    <name type="scientific">Amborella trichopoda</name>
    <dbReference type="NCBI Taxonomy" id="13333"/>
    <lineage>
        <taxon>Eukaryota</taxon>
        <taxon>Viridiplantae</taxon>
        <taxon>Streptophyta</taxon>
        <taxon>Embryophyta</taxon>
        <taxon>Tracheophyta</taxon>
        <taxon>Spermatophyta</taxon>
        <taxon>Magnoliopsida</taxon>
        <taxon>Amborellales</taxon>
        <taxon>Amborellaceae</taxon>
        <taxon>Amborella</taxon>
    </lineage>
</organism>
<dbReference type="PANTHER" id="PTHR12741">
    <property type="entry name" value="LYST-INTERACTING PROTEIN LIP5 DOPAMINE RESPONSIVE PROTEIN DRG-1"/>
    <property type="match status" value="1"/>
</dbReference>
<gene>
    <name evidence="2" type="ORF">AMTR_s00044p00174650</name>
</gene>
<dbReference type="eggNOG" id="KOG0916">
    <property type="taxonomic scope" value="Eukaryota"/>
</dbReference>
<reference evidence="3" key="1">
    <citation type="journal article" date="2013" name="Science">
        <title>The Amborella genome and the evolution of flowering plants.</title>
        <authorList>
            <consortium name="Amborella Genome Project"/>
        </authorList>
    </citation>
    <scope>NUCLEOTIDE SEQUENCE [LARGE SCALE GENOMIC DNA]</scope>
</reference>
<dbReference type="AlphaFoldDB" id="U5D457"/>
<dbReference type="Proteomes" id="UP000017836">
    <property type="component" value="Unassembled WGS sequence"/>
</dbReference>
<keyword evidence="1" id="KW-0472">Membrane</keyword>
<evidence type="ECO:0000313" key="2">
    <source>
        <dbReference type="EMBL" id="ERN17224.1"/>
    </source>
</evidence>
<protein>
    <submittedName>
        <fullName evidence="2">Uncharacterized protein</fullName>
    </submittedName>
</protein>
<evidence type="ECO:0000256" key="1">
    <source>
        <dbReference type="SAM" id="Phobius"/>
    </source>
</evidence>
<feature type="transmembrane region" description="Helical" evidence="1">
    <location>
        <begin position="21"/>
        <end position="41"/>
    </location>
</feature>
<keyword evidence="1" id="KW-0812">Transmembrane</keyword>
<keyword evidence="1" id="KW-1133">Transmembrane helix</keyword>
<sequence length="65" mass="7482">MQASDEGFSLWGSLKALVKSYEYLMGLIIFTPVVVPAWFPFVSEFETKLLFNQAFNRGPQIQKKH</sequence>
<name>U5D457_AMBTC</name>
<proteinExistence type="predicted"/>